<name>A0ABT4UM79_9BACT</name>
<dbReference type="PANTHER" id="PTHR10587">
    <property type="entry name" value="GLYCOSYL TRANSFERASE-RELATED"/>
    <property type="match status" value="1"/>
</dbReference>
<dbReference type="Pfam" id="PF01522">
    <property type="entry name" value="Polysacc_deac_1"/>
    <property type="match status" value="1"/>
</dbReference>
<gene>
    <name evidence="3" type="ORF">O3P16_14160</name>
</gene>
<keyword evidence="1" id="KW-0812">Transmembrane</keyword>
<evidence type="ECO:0000313" key="4">
    <source>
        <dbReference type="Proteomes" id="UP001210231"/>
    </source>
</evidence>
<dbReference type="PROSITE" id="PS51677">
    <property type="entry name" value="NODB"/>
    <property type="match status" value="1"/>
</dbReference>
<feature type="transmembrane region" description="Helical" evidence="1">
    <location>
        <begin position="12"/>
        <end position="32"/>
    </location>
</feature>
<dbReference type="SUPFAM" id="SSF88713">
    <property type="entry name" value="Glycoside hydrolase/deacetylase"/>
    <property type="match status" value="1"/>
</dbReference>
<organism evidence="3 4">
    <name type="scientific">Polluticaenibacter yanchengensis</name>
    <dbReference type="NCBI Taxonomy" id="3014562"/>
    <lineage>
        <taxon>Bacteria</taxon>
        <taxon>Pseudomonadati</taxon>
        <taxon>Bacteroidota</taxon>
        <taxon>Chitinophagia</taxon>
        <taxon>Chitinophagales</taxon>
        <taxon>Chitinophagaceae</taxon>
        <taxon>Polluticaenibacter</taxon>
    </lineage>
</organism>
<dbReference type="InterPro" id="IPR050248">
    <property type="entry name" value="Polysacc_deacetylase_ArnD"/>
</dbReference>
<evidence type="ECO:0000256" key="1">
    <source>
        <dbReference type="SAM" id="Phobius"/>
    </source>
</evidence>
<sequence length="258" mass="29844">MFKHQYIKIIAIILLVFTGSLAVFSIISWWYFAIVLLLWLHIIALGVFNIETGFFIETLCSQPYQDQRKIAISFDDGPTEFTPKALALLDTYQAKATFFCIGKQIERYPYTFLEIFKKGHTIGNHTFTHSNKTGFFTVSEMRDEIEATNGLVEKMTGKKMRLYRPPYGVTNPNIAEALKHTKHKVIGWNIRSLDTVIKKEDRILKRITSRLQPGSIILLHDISDRTLNVLEKLLIILTKENYRLVTVDDLLNIEPYEN</sequence>
<keyword evidence="1" id="KW-1133">Transmembrane helix</keyword>
<protein>
    <submittedName>
        <fullName evidence="3">Polysaccharide deacetylase family protein</fullName>
    </submittedName>
</protein>
<feature type="domain" description="NodB homology" evidence="2">
    <location>
        <begin position="68"/>
        <end position="245"/>
    </location>
</feature>
<keyword evidence="1" id="KW-0472">Membrane</keyword>
<dbReference type="Proteomes" id="UP001210231">
    <property type="component" value="Unassembled WGS sequence"/>
</dbReference>
<dbReference type="EMBL" id="JAQGEF010000020">
    <property type="protein sequence ID" value="MDA3615954.1"/>
    <property type="molecule type" value="Genomic_DNA"/>
</dbReference>
<evidence type="ECO:0000313" key="3">
    <source>
        <dbReference type="EMBL" id="MDA3615954.1"/>
    </source>
</evidence>
<dbReference type="InterPro" id="IPR011330">
    <property type="entry name" value="Glyco_hydro/deAcase_b/a-brl"/>
</dbReference>
<dbReference type="Gene3D" id="3.20.20.370">
    <property type="entry name" value="Glycoside hydrolase/deacetylase"/>
    <property type="match status" value="1"/>
</dbReference>
<dbReference type="InterPro" id="IPR002509">
    <property type="entry name" value="NODB_dom"/>
</dbReference>
<accession>A0ABT4UM79</accession>
<evidence type="ECO:0000259" key="2">
    <source>
        <dbReference type="PROSITE" id="PS51677"/>
    </source>
</evidence>
<proteinExistence type="predicted"/>
<keyword evidence="4" id="KW-1185">Reference proteome</keyword>
<reference evidence="3 4" key="1">
    <citation type="submission" date="2022-12" db="EMBL/GenBank/DDBJ databases">
        <title>Chitinophagaceae gen. sp. nov., a new member of the family Chitinophagaceae, isolated from soil in a chemical factory.</title>
        <authorList>
            <person name="Ke Z."/>
        </authorList>
    </citation>
    <scope>NUCLEOTIDE SEQUENCE [LARGE SCALE GENOMIC DNA]</scope>
    <source>
        <strain evidence="3 4">LY-5</strain>
    </source>
</reference>
<feature type="transmembrane region" description="Helical" evidence="1">
    <location>
        <begin position="38"/>
        <end position="60"/>
    </location>
</feature>
<dbReference type="RefSeq" id="WP_407032283.1">
    <property type="nucleotide sequence ID" value="NZ_JAQGEF010000020.1"/>
</dbReference>
<dbReference type="CDD" id="cd10917">
    <property type="entry name" value="CE4_NodB_like_6s_7s"/>
    <property type="match status" value="1"/>
</dbReference>
<comment type="caution">
    <text evidence="3">The sequence shown here is derived from an EMBL/GenBank/DDBJ whole genome shotgun (WGS) entry which is preliminary data.</text>
</comment>